<comment type="cofactor">
    <cofactor evidence="1">
        <name>pantetheine 4'-phosphate</name>
        <dbReference type="ChEBI" id="CHEBI:47942"/>
    </cofactor>
</comment>
<dbReference type="InterPro" id="IPR000873">
    <property type="entry name" value="AMP-dep_synth/lig_dom"/>
</dbReference>
<dbReference type="GO" id="GO:0016874">
    <property type="term" value="F:ligase activity"/>
    <property type="evidence" value="ECO:0007669"/>
    <property type="project" value="UniProtKB-KW"/>
</dbReference>
<dbReference type="Pfam" id="PF00668">
    <property type="entry name" value="Condensation"/>
    <property type="match status" value="6"/>
</dbReference>
<dbReference type="Gene3D" id="3.30.300.30">
    <property type="match status" value="6"/>
</dbReference>
<dbReference type="Pfam" id="PF00550">
    <property type="entry name" value="PP-binding"/>
    <property type="match status" value="6"/>
</dbReference>
<feature type="domain" description="Carrier" evidence="6">
    <location>
        <begin position="3110"/>
        <end position="3185"/>
    </location>
</feature>
<dbReference type="FunFam" id="3.40.50.980:FF:000001">
    <property type="entry name" value="Non-ribosomal peptide synthetase"/>
    <property type="match status" value="5"/>
</dbReference>
<dbReference type="eggNOG" id="COG1020">
    <property type="taxonomic scope" value="Bacteria"/>
</dbReference>
<evidence type="ECO:0000256" key="5">
    <source>
        <dbReference type="ARBA" id="ARBA00022598"/>
    </source>
</evidence>
<dbReference type="FunFam" id="3.40.50.12780:FF:000012">
    <property type="entry name" value="Non-ribosomal peptide synthetase"/>
    <property type="match status" value="6"/>
</dbReference>
<feature type="domain" description="Carrier" evidence="6">
    <location>
        <begin position="971"/>
        <end position="1046"/>
    </location>
</feature>
<feature type="domain" description="Carrier" evidence="6">
    <location>
        <begin position="2030"/>
        <end position="2104"/>
    </location>
</feature>
<dbReference type="PANTHER" id="PTHR45527">
    <property type="entry name" value="NONRIBOSOMAL PEPTIDE SYNTHETASE"/>
    <property type="match status" value="1"/>
</dbReference>
<dbReference type="SUPFAM" id="SSF52777">
    <property type="entry name" value="CoA-dependent acyltransferases"/>
    <property type="match status" value="12"/>
</dbReference>
<evidence type="ECO:0000313" key="7">
    <source>
        <dbReference type="EMBL" id="AAY38754.1"/>
    </source>
</evidence>
<dbReference type="GO" id="GO:0005829">
    <property type="term" value="C:cytosol"/>
    <property type="evidence" value="ECO:0007669"/>
    <property type="project" value="TreeGrafter"/>
</dbReference>
<dbReference type="FunFam" id="1.10.1200.10:FF:000005">
    <property type="entry name" value="Nonribosomal peptide synthetase 1"/>
    <property type="match status" value="2"/>
</dbReference>
<dbReference type="CDD" id="cd05930">
    <property type="entry name" value="A_NRPS"/>
    <property type="match status" value="3"/>
</dbReference>
<dbReference type="InterPro" id="IPR009081">
    <property type="entry name" value="PP-bd_ACP"/>
</dbReference>
<dbReference type="GO" id="GO:0044550">
    <property type="term" value="P:secondary metabolite biosynthetic process"/>
    <property type="evidence" value="ECO:0007669"/>
    <property type="project" value="UniProtKB-ARBA"/>
</dbReference>
<dbReference type="CDD" id="cd12117">
    <property type="entry name" value="A_NRPS_Srf_like"/>
    <property type="match status" value="1"/>
</dbReference>
<dbReference type="CDD" id="cd19544">
    <property type="entry name" value="E-C_NRPS"/>
    <property type="match status" value="1"/>
</dbReference>
<dbReference type="Proteomes" id="UP000000426">
    <property type="component" value="Chromosome"/>
</dbReference>
<comment type="similarity">
    <text evidence="2">Belongs to the ATP-dependent AMP-binding enzyme family.</text>
</comment>
<dbReference type="FunFam" id="3.30.559.30:FF:000001">
    <property type="entry name" value="Non-ribosomal peptide synthetase"/>
    <property type="match status" value="1"/>
</dbReference>
<dbReference type="CDD" id="cd19531">
    <property type="entry name" value="LCL_NRPS-like"/>
    <property type="match status" value="4"/>
</dbReference>
<evidence type="ECO:0000259" key="6">
    <source>
        <dbReference type="PROSITE" id="PS50075"/>
    </source>
</evidence>
<dbReference type="CDD" id="cd17646">
    <property type="entry name" value="A_NRPS_AB3403-like"/>
    <property type="match status" value="2"/>
</dbReference>
<dbReference type="SUPFAM" id="SSF56801">
    <property type="entry name" value="Acetyl-CoA synthetase-like"/>
    <property type="match status" value="6"/>
</dbReference>
<keyword evidence="5" id="KW-0436">Ligase</keyword>
<dbReference type="Gene3D" id="1.10.1200.10">
    <property type="entry name" value="ACP-like"/>
    <property type="match status" value="6"/>
</dbReference>
<name>Q4ZQ18_PSEU2</name>
<protein>
    <submittedName>
        <fullName evidence="7">Amino acid adenylation</fullName>
    </submittedName>
</protein>
<evidence type="ECO:0000256" key="2">
    <source>
        <dbReference type="ARBA" id="ARBA00006432"/>
    </source>
</evidence>
<dbReference type="Pfam" id="PF13193">
    <property type="entry name" value="AMP-binding_C"/>
    <property type="match status" value="6"/>
</dbReference>
<dbReference type="InterPro" id="IPR029058">
    <property type="entry name" value="AB_hydrolase_fold"/>
</dbReference>
<dbReference type="Pfam" id="PF00975">
    <property type="entry name" value="Thioesterase"/>
    <property type="match status" value="1"/>
</dbReference>
<dbReference type="SUPFAM" id="SSF47336">
    <property type="entry name" value="ACP-like"/>
    <property type="match status" value="6"/>
</dbReference>
<dbReference type="EMBL" id="CP000075">
    <property type="protein sequence ID" value="AAY38754.1"/>
    <property type="molecule type" value="Genomic_DNA"/>
</dbReference>
<evidence type="ECO:0000256" key="1">
    <source>
        <dbReference type="ARBA" id="ARBA00001957"/>
    </source>
</evidence>
<dbReference type="InterPro" id="IPR006162">
    <property type="entry name" value="Ppantetheine_attach_site"/>
</dbReference>
<dbReference type="InterPro" id="IPR001031">
    <property type="entry name" value="Thioesterase"/>
</dbReference>
<dbReference type="InterPro" id="IPR001242">
    <property type="entry name" value="Condensation_dom"/>
</dbReference>
<dbReference type="GO" id="GO:0031177">
    <property type="term" value="F:phosphopantetheine binding"/>
    <property type="evidence" value="ECO:0007669"/>
    <property type="project" value="InterPro"/>
</dbReference>
<sequence length="6676" mass="732252">MTSSHQHVSNNSNVSYELSSVQQGVWLGQIANSDIPLYNIGMTLEIKGDLDIPMFEKAIKLVAKHNDALRLALFQDGDIARQRVLPSVDITLALVDFSDYGDSVERAQEYLQHAFSRPFNPLEGILWEAQLVRCSASRHYWLGRYHHLVMDGAGVTLFCHAVEKAYNNLLVGIDAFEEGPSYSDFLAKDQAYLNSPRLERDRLFWRERYAHIPPSLLQWSGDHAVGSMCKSGHIRSTIKRDLFNAVAAVATEHGLSPVTVFFAVVSAYFSRVGGAEEVIIGMPLHNRTTARQKQTIGMFSSVIPVGVRVDPNRSLLELMGDVAAELRRCYRHEHFPIAELNRALNIGHSRRKQIFDITLSFEKFDADFVFGGAPSKAIRMYSGFDQTPLSIAICDYYSDEDVVVDFNFNLACFRPDEVERIRDRITLLLESVAAHESTPIGQLALMGKAERRQVLVEFNATHQALQQDLLVHQLFEQQAQQQPQALALVCGDERVTYADLNERSNQLADVLLSLGIAPDDRVAICVERSVEMVAGLLGILKAGGAYVPLDPGYPPERLRYMLEDSAPMAVLVQRTTRDLLGALAMPVLDLQSVNRAAEAEHDCVLPTVAPQHLAYVIYTSGSTGQPKGVMIEHRNLVNLVAWHCEAFNLTHRKRVSSVAGVGFDACVWELWPALCVGASLSLLPGQALGNDVDALLGWWRRQELDVSFLPTPIAEIAFAQGIEPASLQTLLIGGDRLRQFPNPDSRVALINNYGPTETTVVATSGLIDATQSVLHIGRPIANTQVYLLDAHGQPVPIGVSGEIYIGGAGVARGYLNRPELTAERFLDDPFSAEPEARMYRSGDLGRWLADGNIEYLGRNDDQVKLRGVRIELGEIEAQLRQIADIRDAVVIAQEDTPGEKRLTAYYTMQEAAQAITAQTLRAALQARLPEYMVPAAYVKLSEWPLTPNGKLDRRALPAPGDDAYASRDYEAPAGEVERALADIWQELLGVDRAGRNDHFFELGGHSLLAMRLISLVRQRLNVELELAALFAHPQLEALACVVAQAQNNTLPQIVQTSREARLPLSFAQQRLWFLAQMEGASAAYHIPAGLRIVGALDEAALQRALNRIVARHEVLRTTFVQTGDQAVELCIHPEETGCPLRKYDLTTHADSSSELARLMDEEAVGRFDLQQGPLIRGSLVRLGDQEHVLLLTMHHIVSDGWSMGVLTRELGALYASGCQAEADPLPQLSIQYADYAVWQRGWLSGAVLHKQSTYWQTALLDAPALLMLPSDRVRPAQQDYTGDAVPVVLDATLSHELKALSRRHGTTLFMTLLAGWATVLSRLSGQDEVVIGSPVANRMSAEVEGLIGFFVNTLALRVNVSNDPTVETLLSRVKACTLAAYEHQDLPFEQVVELLKPVRSLSHSPLFQAMLSWQNTPPAELALAGLELTLLDSVARTTKYDVSLDLAEVEGRIVGSLEYATALFDRETAQRYVAYLERVLRAMVENERQVVGAIELLGETERRQVLVEFNATHHAWQQDLLVHQLFEQQAQQQPQALALVCGNERVTYADLNERSNQVADVLLSLGIAPDDRVAICVERSVEMVVGLLGILKAGGAYVPLDPGYPPERLRYMLEDSAPVAVLVQRTTRDLLGALAMPVLDLQSVNRAAEARHDRVLPTVTPQHLAYVIYTSGSTGQPKGVMIEHRAIVNRLLWAQDQYRLSREDRVLQKTPFGFDVSVWEFFLPLLAGAQLVIARPGGHQDPEYLAGLIADSGVTILHFVPSMLQSFLNQAGPLACSTLRQVFCSGEALPYSLQKHFEQRFAHVQLHNLYGPTEAAVDVTYWHCVPDLHAGIVPIGRPVANTRMYLLDPHMQPVPVGVCGEIYIAGIQLARGYLNRAALTAERFVKDRFSNDPTARMYRSGDLGRWLADGNIEYLGRNDDQVKLRGFRIELGEIEAQLAGCPGVGEAVVIAREDTPGDKRLIAYYTTREAKETIAVQTLRAALQASLPEYMVPAAYVKLPGWPLTPNGKLNRRALPVPEADAYVSRGYEAPCGTVETALAEIWQELLGVERVGRHDHFFELGGHSLLAVSLMGRMRQAGLSADVRMLFAQPTLSAFAEVLGNGHQVEVPANGIVVGCTRITPSMLPLADLSEDAIERIVRAVPGGTANVQDIYALAPLQEGVLFHHLASVEGDPYLLNTRFALPSEDHLKAFVRALQGVIARHDILRTAVLWEGLDEPVQTVWREAPLAVEALALKAADGDIEQQLQERFDPRHFRLDLTKAPLMKMAYAYDEANSRWVAILLFHHMVLDHMALEVVQHEVQADLLGQAAGLPDSVPYRNHVAQARLGVSQAAHEAFFQEMLGQVTEPTLPFGLHDVQGDGRDIKQARQAVSADLAGRIRRQARSLGVSAASLHHLAWAQVLGRTSGREDVVFGTVLLGRMQGGDGADRSLGMFINTLPLCLNVGEQGVREGVKATHARLTALLGHEHASLALAQRCSAIAPPLPLFSALLNYRHSAEPQVSEQGDRAWGGIEVLGWNERTNYPLTLAVDDLGEGFALTVQATAGIDPQRVCAYMETALESLVDALEHSPESLLRSLEMLPRSERQLLQEWNATAVDYPQGACVHQLFEAQVEKTPEAIALVFEARTFTYAQLNARANQLAHHLIGLGIGPDDRVAICVERSPEMVVGLLGILKAGAAYVPLDPAYPEQRLRYMLEDSAPAAVLVQSATRALPGELAVPLLDLEGGCCEAEADHDPVARAVKPDHLAYVIYTSGSSGQPKGVLIEQRGFLNLMHWYLAELKLASDDAVLLVSSYSFDLTQKNILGPLLVGGTLHLAREAFIPEVLLEQIQRERITHINLSPSAFNTLIDANDSRQLDSIRRVVLGGEPIQVARLEMLPEPRPEFINSYGPTECSDVVAWHRLDDDIDCYRSSVFPIGRPIANTRIYLLDAHGQPVPIGVSGEIHIGGAGVARGYLNLPELTAERFLDDPFSAEPAARMYRSGDLGRWLADGNIEYLGRNDDQVKIRGFRIELGEIESQLAACPGVREAVVLVREHRPGDKRLVAYLTAREGAVLSAAQLREQLSQGLAEYMIPSAFVTLARFPLTPNGKLDRRALPAPEDDAYASRDYEAPAGAVEHALAQIWQTLLGLERVGRHDHFFELGGHSLLAVQLVSRLRQRFEVEVALRDVFAEPTLQGLARQVANARLSAQTPLTLLTPVDRNLPLPLSWAQQRLWFLDQLDRAAGAAYHIPAGLRLRGRLDSDALQATLDRIVARHEALRTHFALHEGQAIQVIAPETQGFALASHDLRALDSAAQHEAVERLAREEALAPFDLSSGPLIRGRLVQLSQTEHILLVTQHHIVSDGWSTGVLLHEIGTLYRAFSQGLADPLPALAFQYVDYAAWQRQWLQGETLHTQVEFWRQHLSGAPALLELPTDHRRPPLRSYAGGRVSLALSPALTAGLRQLGQRHGATLFMTLLVGWSSLLSRFSGQDDVVIGTPVANRPRSELESLIGFFVNTLALRIRPQGGLSVAALLEQVKAVMLAAHAHQDLPFEQVVEALQPPRSLGHSPIFQVMLALNNTPGGGELSLPELSLEPLQAPHTTAQFDLSLALVEADGGLIGSLEYASDLFERATIERIAGHLQVLLEGMVADDQQAVAELPLLSCEQRRQVLESFNDTAAAYPAEKLLHQLFEEQAAQQPDALAVVDETASLTYGELNARANRLAHYLIGLGIQPDDRVAICAQRSLEMVVGLLGILKAGGAYVPLDPGYPPERLRYMLEDSAPVAVLVQEALQECLPAVNVPQVVLDSVVLSSGTGGLPCGNPDLDALGLTSRMPAYVMYTSGSSGVPKGVLIEHRSVLRLVINNPYARITTEDCVAHGANTAFDASTWEIWSALLNGAKLLVVSQATLLNPARLNHVLIEGGVTALWLTAGLFNEYVDVLAVAFSKLRYLLVGGDVLDPVSVAKVLSRAHRPRHLINGYGPTETTTFASTYEIHALSDNSRSIPIGRPIGNTRIYLLDAHGQPVPIGVSGEIHIGGAGVARGYLNLPELTAERFLDDPFSAEPAARMYRSGDLGRWLADGNIEYLGRNDDQVKLRGFRIELGEIESQLAACPGVREAVVLVREHRPGDKRLVAYLTAQEGALLSAAQLREQLSQGLAEYMIPSAFVTLARFPLTPNGKLDRRALPAPEDDAYASRGYEAPAGEIEHALAEIWQALLGLERVGRHDHFFELGGHSLLAVQLVSRLRQRFEVEVALRDVFAEPTLQGLARQVANARLSAQTPLTSLTPVDRDLPLPLSWAQQRLWFLDQLDRAAGAAYHIPAGLRLRGRLDSEALQATLERIVARHEALRTHFALHEGQAIQVIAPETQGFALASHDLRALDSAAQHEAVERLAGEEALAPFDLSSGPLIRGRLVQLSQTEHILLVTQHHIVSDGWSTGVLLHEIGMLYRAFSQGLADPLPALAFQYVDYAAWQRQWLQGETLQTQVDFWRQHLSGAPALLELPTDHRRPPLRSYAGGRVSLALSPALTAGLRQLGQRHGATLFMTLLVGWSSLLSRFSGQDDVVIGTPVANRPRSELESLIGFFVNTLALRIRPEGHLSVAALLEQVKAVMLAAHAHQDLPFEQVVEALQPPRSLAHSPIFQVMLALNNTPGGGELSLPELSLEPLQAPHTTAQFDLSLALVEADGGLIGSLEYASDLFERATIERMAGHLQVLLEGMVADDQQSVAELPLLSCEQRRQVLESFNDTAAAYPADKLIHQLFEEQAAQQPDALAVVDDAASLTYGELNARANRLAHYLIGLGIQPDDRVAICAQRSLEMVVGLLGIFKAGGAYVPLDPAYPEQRLRYMLEDSAPVAVLVQTETRRLLGELAVPTLDLQEGDWEVEPEHNPVVPAITPQHLAYVIYTSGSTGKPKGVGGPHQAMVNRLYWMHNTFGGQRLEKHAQKTSISFLDSVTETLMPLLFGAQLHIVSPLASRDPLQLWQAVTEHQLTRLVLVPSLLEELSRIENRQVSPEKRLIVCSGEVFSSSLLARTRAWLPSATILNFYGSSEAAGDSTFYLCDSAVQAGHSLPIGRPIANTRIYLLDAHGQPVPIGVSGEIHIGGAGVARGYLNMPELTAERFLDDPFSAEPTARMYRSGDLGCWLADGNIEYLGRNDDQVKLRGFRIELGEIESQLAACPGVREAVVVAREHRPGDKRLVAYLTAQEGAVLSAAQLREQLSQGLAEYMIPSAFVTLARFPLTPNGKLDRRALPTPKDDAYASRGYEAPAGEIEHALAEIWQTLLGLERVGRHDHFFELGGHSLLAVQLVSRLRQRFEVEVALRDVFAEPTLQGLARQVANARLSAQTPLTSLTPLTPVDRNLPLPLSWAQQRLWFLDQLDRAAGAAYHIPAGLRLRGRLDSDALQATLDRTVARHEALRTHFALHEGQTIQVIAPDTQGFALASHDLRALDSAAQHEAVQQLAGEEALAPFDLSRGPLIRGRLVQLSETEHILLVTQHHIVSDGWSTGVLLHEIGTLYRAFSQGLADPLPALAFQYVDYAAWQRQWLQGETLHTQVEFWRQHLSGAPALLELPTDHRRPLLRSYAGGRVSLALSPALTAGLRQLGQRHGATLFMTLLVGWSSLLSRFSGQDDVVIGTPVANRPRSELESLIGFFVNTLALRIRPQGHLSVAALLEQVKAVMLAAHAHQDLPFEQVVEALQPPRSLGHSPIFQVMLALNNTPGGGELSLPELSLEPLQAPHTTAQFDLSLALVEADGGLIGSLEYASDLFERATIERMAGHLQVLLEGMVADDQQAVGELPLLSCEQRRQVLESFNDTAATYPAGTLLHQLFEEQVAQQPDALAVVDDAGSLTYGELNARANRLAHYLIGLGIQPDDRVAICAQRSLEMVVGLLGILKAGGAYVPLDPGYPPERLRYMLEDSAPVAVLVQGETRTLLGELAVRTLDLQEGDWEVEPEHNPVVPAITPQHLAYVIYTSGSTGKPKGVANQHDGVVNRLWWAQSEYRIGADDRVLQKTPFGFDVSVWEIFLPLLAGAQLVMARPGGHQDPHYLMEVIERRSISMLHFVPSMLQAFVNQTPAGRCSTLKRVLCSGEALPHALLLQGQAHFPKSELHNLYGPTEAAIDVTAWHYVAEQDIGIVPIGRPIANTQIYLLDAHGQPVPIGVSGEIHIGGIGVARGYLNRPELTAERFLEDPFSTEPAARMYRSGDLGRWLADGNIEYLGRNDDQVKLRGYRIELGEIESQLAGCPGVREALVLAREHCPGDKRLVAYLTAQEGAVLSAAQLREQLSQGLAEYMIPSAFVTLTHFPLTPNGKLDRRALPAPEDDAYASRGYEAPVGEIEHALAEIWQALLGLERVGRHDHFFELGGHSLLAVQLVSCLRQRFEVEVALGDLFMHPTICELAASCHSGLNKALHPNLTTLRKEGAQHPLFLIHEGSGDIGYAQQLAKQIPSDIPVYGFSASGLQSGEEHLTTIEAMASRYIEGIRHIQPQGPYRVAGWSAGGTIAYEIAHQLTGAGATVEFLGLVDTTSDYRHLFDAQEGGYAHLDERPDFDEIEALLRLLPPDVRQGPVRHLAAARDFEALLAYTQVQGLLPEGIESDLAKRYLALIRSIGLALYRYRPPALPVRVTLFSAMGENRSDISIGWEALMPKEQLQVISIMGTHHSMVKEPDIRELGRAILEAVTNKGRASQTRLSLETV</sequence>
<dbReference type="PATRIC" id="fig|205918.7.peg.3825"/>
<dbReference type="KEGG" id="psb:Psyr_3722"/>
<keyword evidence="4" id="KW-0597">Phosphoprotein</keyword>
<dbReference type="NCBIfam" id="NF004282">
    <property type="entry name" value="PRK05691.1"/>
    <property type="match status" value="7"/>
</dbReference>
<keyword evidence="3" id="KW-0596">Phosphopantetheine</keyword>
<evidence type="ECO:0000313" key="8">
    <source>
        <dbReference type="Proteomes" id="UP000000426"/>
    </source>
</evidence>
<dbReference type="PROSITE" id="PS50075">
    <property type="entry name" value="CARRIER"/>
    <property type="match status" value="6"/>
</dbReference>
<dbReference type="InterPro" id="IPR045851">
    <property type="entry name" value="AMP-bd_C_sf"/>
</dbReference>
<feature type="domain" description="Carrier" evidence="6">
    <location>
        <begin position="6312"/>
        <end position="6387"/>
    </location>
</feature>
<dbReference type="HOGENOM" id="CLU_222916_0_0_6"/>
<reference evidence="7 8" key="1">
    <citation type="journal article" date="2005" name="Proc. Natl. Acad. Sci. U.S.A.">
        <title>Comparison of the complete genome sequences of Pseudomonas syringae pv. syringae B728a and pv. tomato DC3000.</title>
        <authorList>
            <person name="Feil H."/>
            <person name="Feil W.S."/>
            <person name="Chain P."/>
            <person name="Larimer F."/>
            <person name="Dibartolo G."/>
            <person name="Copeland A."/>
            <person name="Lykidis A."/>
            <person name="Trong S."/>
            <person name="Nolan M."/>
            <person name="Goltsman E."/>
            <person name="Thiel J."/>
            <person name="Malfatti S."/>
            <person name="Loper J.E."/>
            <person name="Lapidus A."/>
            <person name="Detter J.C."/>
            <person name="Land M."/>
            <person name="Richardson P.M."/>
            <person name="Kyrpides N.C."/>
            <person name="Ivanova N."/>
            <person name="Lindow S.E."/>
        </authorList>
    </citation>
    <scope>NUCLEOTIDE SEQUENCE [LARGE SCALE GENOMIC DNA]</scope>
    <source>
        <strain evidence="7 8">B728a</strain>
    </source>
</reference>
<dbReference type="FunFam" id="2.30.38.10:FF:000001">
    <property type="entry name" value="Non-ribosomal peptide synthetase PvdI"/>
    <property type="match status" value="6"/>
</dbReference>
<dbReference type="Gene3D" id="2.30.38.10">
    <property type="entry name" value="Luciferase, Domain 3"/>
    <property type="match status" value="6"/>
</dbReference>
<dbReference type="NCBIfam" id="NF003417">
    <property type="entry name" value="PRK04813.1"/>
    <property type="match status" value="6"/>
</dbReference>
<dbReference type="FunFam" id="3.30.300.30:FF:000010">
    <property type="entry name" value="Enterobactin synthetase component F"/>
    <property type="match status" value="6"/>
</dbReference>
<dbReference type="ESTHER" id="pseu2-q4zq18">
    <property type="family name" value="Thioesterase"/>
</dbReference>
<dbReference type="Gene3D" id="3.40.50.1820">
    <property type="entry name" value="alpha/beta hydrolase"/>
    <property type="match status" value="1"/>
</dbReference>
<dbReference type="OrthoDB" id="9757559at2"/>
<dbReference type="InterPro" id="IPR020806">
    <property type="entry name" value="PKS_PP-bd"/>
</dbReference>
<accession>Q4ZQ18</accession>
<dbReference type="GO" id="GO:0072330">
    <property type="term" value="P:monocarboxylic acid biosynthetic process"/>
    <property type="evidence" value="ECO:0007669"/>
    <property type="project" value="UniProtKB-ARBA"/>
</dbReference>
<dbReference type="InterPro" id="IPR010071">
    <property type="entry name" value="AA_adenyl_dom"/>
</dbReference>
<dbReference type="Pfam" id="PF00501">
    <property type="entry name" value="AMP-binding"/>
    <property type="match status" value="6"/>
</dbReference>
<dbReference type="SMART" id="SM00823">
    <property type="entry name" value="PKS_PP"/>
    <property type="match status" value="6"/>
</dbReference>
<dbReference type="Gene3D" id="3.30.559.30">
    <property type="entry name" value="Nonribosomal peptide synthetase, condensation domain"/>
    <property type="match status" value="6"/>
</dbReference>
<dbReference type="Gene3D" id="3.30.559.10">
    <property type="entry name" value="Chloramphenicol acetyltransferase-like domain"/>
    <property type="match status" value="6"/>
</dbReference>
<dbReference type="NCBIfam" id="TIGR01733">
    <property type="entry name" value="AA-adenyl-dom"/>
    <property type="match status" value="6"/>
</dbReference>
<gene>
    <name evidence="7" type="ordered locus">Psyr_3722</name>
</gene>
<organism evidence="7 8">
    <name type="scientific">Pseudomonas syringae pv. syringae (strain B728a)</name>
    <dbReference type="NCBI Taxonomy" id="205918"/>
    <lineage>
        <taxon>Bacteria</taxon>
        <taxon>Pseudomonadati</taxon>
        <taxon>Pseudomonadota</taxon>
        <taxon>Gammaproteobacteria</taxon>
        <taxon>Pseudomonadales</taxon>
        <taxon>Pseudomonadaceae</taxon>
        <taxon>Pseudomonas</taxon>
        <taxon>Pseudomonas syringae</taxon>
    </lineage>
</organism>
<dbReference type="InterPro" id="IPR025110">
    <property type="entry name" value="AMP-bd_C"/>
</dbReference>
<feature type="domain" description="Carrier" evidence="6">
    <location>
        <begin position="5245"/>
        <end position="5320"/>
    </location>
</feature>
<dbReference type="FunFam" id="3.30.559.10:FF:000012">
    <property type="entry name" value="Non-ribosomal peptide synthetase"/>
    <property type="match status" value="4"/>
</dbReference>
<dbReference type="SUPFAM" id="SSF53474">
    <property type="entry name" value="alpha/beta-Hydrolases"/>
    <property type="match status" value="1"/>
</dbReference>
<dbReference type="PROSITE" id="PS00012">
    <property type="entry name" value="PHOSPHOPANTETHEINE"/>
    <property type="match status" value="5"/>
</dbReference>
<dbReference type="PANTHER" id="PTHR45527:SF1">
    <property type="entry name" value="FATTY ACID SYNTHASE"/>
    <property type="match status" value="1"/>
</dbReference>
<dbReference type="GO" id="GO:0043041">
    <property type="term" value="P:amino acid activation for nonribosomal peptide biosynthetic process"/>
    <property type="evidence" value="ECO:0007669"/>
    <property type="project" value="TreeGrafter"/>
</dbReference>
<proteinExistence type="inferred from homology"/>
<dbReference type="Gene3D" id="3.40.50.980">
    <property type="match status" value="12"/>
</dbReference>
<dbReference type="RefSeq" id="WP_011268607.1">
    <property type="nucleotide sequence ID" value="NC_007005.1"/>
</dbReference>
<dbReference type="PROSITE" id="PS00455">
    <property type="entry name" value="AMP_BINDING"/>
    <property type="match status" value="6"/>
</dbReference>
<evidence type="ECO:0000256" key="4">
    <source>
        <dbReference type="ARBA" id="ARBA00022553"/>
    </source>
</evidence>
<feature type="domain" description="Carrier" evidence="6">
    <location>
        <begin position="4180"/>
        <end position="4255"/>
    </location>
</feature>
<dbReference type="InterPro" id="IPR020845">
    <property type="entry name" value="AMP-binding_CS"/>
</dbReference>
<dbReference type="InterPro" id="IPR023213">
    <property type="entry name" value="CAT-like_dom_sf"/>
</dbReference>
<dbReference type="InterPro" id="IPR036736">
    <property type="entry name" value="ACP-like_sf"/>
</dbReference>
<dbReference type="FunFam" id="3.40.50.980:FF:000002">
    <property type="entry name" value="Enterobactin synthetase component F"/>
    <property type="match status" value="1"/>
</dbReference>
<evidence type="ECO:0000256" key="3">
    <source>
        <dbReference type="ARBA" id="ARBA00022450"/>
    </source>
</evidence>
<dbReference type="STRING" id="205918.Psyr_3722"/>
<dbReference type="FunFam" id="1.10.1200.10:FF:000016">
    <property type="entry name" value="Non-ribosomal peptide synthase"/>
    <property type="match status" value="4"/>
</dbReference>